<dbReference type="Proteomes" id="UP000224130">
    <property type="component" value="Unassembled WGS sequence"/>
</dbReference>
<evidence type="ECO:0000259" key="1">
    <source>
        <dbReference type="Pfam" id="PF09851"/>
    </source>
</evidence>
<dbReference type="EMBL" id="PDJJ01000001">
    <property type="protein sequence ID" value="PFG43323.1"/>
    <property type="molecule type" value="Genomic_DNA"/>
</dbReference>
<comment type="caution">
    <text evidence="2">The sequence shown here is derived from an EMBL/GenBank/DDBJ whole genome shotgun (WGS) entry which is preliminary data.</text>
</comment>
<organism evidence="2 3">
    <name type="scientific">Isoptericola jiangsuensis</name>
    <dbReference type="NCBI Taxonomy" id="548579"/>
    <lineage>
        <taxon>Bacteria</taxon>
        <taxon>Bacillati</taxon>
        <taxon>Actinomycetota</taxon>
        <taxon>Actinomycetes</taxon>
        <taxon>Micrococcales</taxon>
        <taxon>Promicromonosporaceae</taxon>
        <taxon>Isoptericola</taxon>
    </lineage>
</organism>
<dbReference type="OrthoDB" id="5996503at2"/>
<sequence length="120" mass="12486">MVGRMGRPGLIGTMARTAVITGTANAVSRGMNNRAASRADQRAAADAYDAQQAQYAQQQQMQQMIAQQQAQLAQQQPAPQVAPAGGGGDTMAQLQQLGEMRTAGLLTDAEFAAAKAKILG</sequence>
<protein>
    <submittedName>
        <fullName evidence="2">Putative oligomerization/nucleic acid binding protein</fullName>
    </submittedName>
</protein>
<evidence type="ECO:0000313" key="3">
    <source>
        <dbReference type="Proteomes" id="UP000224130"/>
    </source>
</evidence>
<evidence type="ECO:0000313" key="2">
    <source>
        <dbReference type="EMBL" id="PFG43323.1"/>
    </source>
</evidence>
<dbReference type="Pfam" id="PF09851">
    <property type="entry name" value="SHOCT"/>
    <property type="match status" value="1"/>
</dbReference>
<dbReference type="InterPro" id="IPR018649">
    <property type="entry name" value="SHOCT"/>
</dbReference>
<accession>A0A2A9EX72</accession>
<dbReference type="AlphaFoldDB" id="A0A2A9EX72"/>
<keyword evidence="3" id="KW-1185">Reference proteome</keyword>
<gene>
    <name evidence="2" type="ORF">ATJ88_2008</name>
</gene>
<reference evidence="2 3" key="1">
    <citation type="submission" date="2017-10" db="EMBL/GenBank/DDBJ databases">
        <title>Sequencing the genomes of 1000 actinobacteria strains.</title>
        <authorList>
            <person name="Klenk H.-P."/>
        </authorList>
    </citation>
    <scope>NUCLEOTIDE SEQUENCE [LARGE SCALE GENOMIC DNA]</scope>
    <source>
        <strain evidence="2 3">DSM 21863</strain>
    </source>
</reference>
<name>A0A2A9EX72_9MICO</name>
<dbReference type="RefSeq" id="WP_098463698.1">
    <property type="nucleotide sequence ID" value="NZ_PDJJ01000001.1"/>
</dbReference>
<feature type="domain" description="SHOCT" evidence="1">
    <location>
        <begin position="92"/>
        <end position="119"/>
    </location>
</feature>
<proteinExistence type="predicted"/>